<evidence type="ECO:0000256" key="3">
    <source>
        <dbReference type="ARBA" id="ARBA00022448"/>
    </source>
</evidence>
<dbReference type="Proteomes" id="UP000192911">
    <property type="component" value="Unassembled WGS sequence"/>
</dbReference>
<evidence type="ECO:0000256" key="2">
    <source>
        <dbReference type="ARBA" id="ARBA00008566"/>
    </source>
</evidence>
<dbReference type="PANTHER" id="PTHR31686">
    <property type="match status" value="1"/>
</dbReference>
<dbReference type="AlphaFoldDB" id="A0A1X7FTK5"/>
<evidence type="ECO:0000256" key="6">
    <source>
        <dbReference type="ARBA" id="ARBA00022989"/>
    </source>
</evidence>
<evidence type="ECO:0000256" key="8">
    <source>
        <dbReference type="SAM" id="Phobius"/>
    </source>
</evidence>
<keyword evidence="7 8" id="KW-0472">Membrane</keyword>
<feature type="transmembrane region" description="Helical" evidence="8">
    <location>
        <begin position="115"/>
        <end position="138"/>
    </location>
</feature>
<dbReference type="Pfam" id="PF03595">
    <property type="entry name" value="SLAC1"/>
    <property type="match status" value="1"/>
</dbReference>
<feature type="transmembrane region" description="Helical" evidence="8">
    <location>
        <begin position="50"/>
        <end position="68"/>
    </location>
</feature>
<feature type="transmembrane region" description="Helical" evidence="8">
    <location>
        <begin position="259"/>
        <end position="278"/>
    </location>
</feature>
<keyword evidence="10" id="KW-1185">Reference proteome</keyword>
<protein>
    <submittedName>
        <fullName evidence="9">Tellurite resistance protein TehA</fullName>
    </submittedName>
</protein>
<evidence type="ECO:0000256" key="4">
    <source>
        <dbReference type="ARBA" id="ARBA00022475"/>
    </source>
</evidence>
<reference evidence="10" key="1">
    <citation type="submission" date="2017-04" db="EMBL/GenBank/DDBJ databases">
        <authorList>
            <person name="Varghese N."/>
            <person name="Submissions S."/>
        </authorList>
    </citation>
    <scope>NUCLEOTIDE SEQUENCE [LARGE SCALE GENOMIC DNA]</scope>
    <source>
        <strain evidence="10">Ballard 720</strain>
    </source>
</reference>
<feature type="transmembrane region" description="Helical" evidence="8">
    <location>
        <begin position="21"/>
        <end position="44"/>
    </location>
</feature>
<dbReference type="RefSeq" id="WP_158243527.1">
    <property type="nucleotide sequence ID" value="NZ_BSQD01000008.1"/>
</dbReference>
<name>A0A1X7FTK5_TRICW</name>
<keyword evidence="4" id="KW-1003">Cell membrane</keyword>
<dbReference type="STRING" id="28094.SAMN06295900_111119"/>
<proteinExistence type="inferred from homology"/>
<evidence type="ECO:0000256" key="5">
    <source>
        <dbReference type="ARBA" id="ARBA00022692"/>
    </source>
</evidence>
<evidence type="ECO:0000256" key="1">
    <source>
        <dbReference type="ARBA" id="ARBA00004651"/>
    </source>
</evidence>
<keyword evidence="3" id="KW-0813">Transport</keyword>
<dbReference type="CDD" id="cd09319">
    <property type="entry name" value="TDT_like_1"/>
    <property type="match status" value="1"/>
</dbReference>
<keyword evidence="6 8" id="KW-1133">Transmembrane helix</keyword>
<feature type="transmembrane region" description="Helical" evidence="8">
    <location>
        <begin position="287"/>
        <end position="305"/>
    </location>
</feature>
<evidence type="ECO:0000313" key="10">
    <source>
        <dbReference type="Proteomes" id="UP000192911"/>
    </source>
</evidence>
<dbReference type="PANTHER" id="PTHR31686:SF1">
    <property type="entry name" value="SULFITE EFFLUX PUMP SSU1"/>
    <property type="match status" value="1"/>
</dbReference>
<comment type="subcellular location">
    <subcellularLocation>
        <location evidence="1">Cell membrane</location>
        <topology evidence="1">Multi-pass membrane protein</topology>
    </subcellularLocation>
</comment>
<dbReference type="GO" id="GO:0000319">
    <property type="term" value="F:sulfite transmembrane transporter activity"/>
    <property type="evidence" value="ECO:0007669"/>
    <property type="project" value="TreeGrafter"/>
</dbReference>
<dbReference type="InterPro" id="IPR004695">
    <property type="entry name" value="SLAC1/Mae1/Ssu1/TehA"/>
</dbReference>
<gene>
    <name evidence="9" type="ORF">SAMN06295900_111119</name>
</gene>
<accession>A0A1X7FTK5</accession>
<organism evidence="9 10">
    <name type="scientific">Trinickia caryophylli</name>
    <name type="common">Paraburkholderia caryophylli</name>
    <dbReference type="NCBI Taxonomy" id="28094"/>
    <lineage>
        <taxon>Bacteria</taxon>
        <taxon>Pseudomonadati</taxon>
        <taxon>Pseudomonadota</taxon>
        <taxon>Betaproteobacteria</taxon>
        <taxon>Burkholderiales</taxon>
        <taxon>Burkholderiaceae</taxon>
        <taxon>Trinickia</taxon>
    </lineage>
</organism>
<dbReference type="InterPro" id="IPR038665">
    <property type="entry name" value="Voltage-dep_anion_channel_sf"/>
</dbReference>
<feature type="transmembrane region" description="Helical" evidence="8">
    <location>
        <begin position="325"/>
        <end position="346"/>
    </location>
</feature>
<evidence type="ECO:0000313" key="9">
    <source>
        <dbReference type="EMBL" id="SMF58580.1"/>
    </source>
</evidence>
<feature type="transmembrane region" description="Helical" evidence="8">
    <location>
        <begin position="176"/>
        <end position="198"/>
    </location>
</feature>
<evidence type="ECO:0000256" key="7">
    <source>
        <dbReference type="ARBA" id="ARBA00023136"/>
    </source>
</evidence>
<dbReference type="InterPro" id="IPR051629">
    <property type="entry name" value="Sulfite_efflux_TDT"/>
</dbReference>
<dbReference type="GeneID" id="95552965"/>
<feature type="transmembrane region" description="Helical" evidence="8">
    <location>
        <begin position="88"/>
        <end position="109"/>
    </location>
</feature>
<sequence length="351" mass="38810">MSLHASSPVAPGRIGTLIRDAYPGYFAMIMATGIVSNSAGALGFGVLSDFLFALNVFLFPLLLIVLAARALHYRAALWRDLTDPKLVFSFFTVVAAADVFGIQCFLRGFTTAALALWLFALAAWIFLSYFSFSVLMFINTRRGADIVHGGWLIAIVGTESLTVLGAMLAPRFGPELSAVIFVGAHMLWGVGVVLYGIFITLFSHRLFFLRVDASDVTPLLWVVMGASAIGANAGSMLILSNPPMPFLLAMRPFVDGTTLILWAWATWWTPLLVVLGFWKHVIRRVPITYHPMYWSLVFPLGMYTLTTYRLSLATDFPPLQWIPRVMLWVAVAAWALTFVAALRANVRRPAR</sequence>
<keyword evidence="5 8" id="KW-0812">Transmembrane</keyword>
<feature type="transmembrane region" description="Helical" evidence="8">
    <location>
        <begin position="219"/>
        <end position="239"/>
    </location>
</feature>
<comment type="similarity">
    <text evidence="2">Belongs to the tellurite-resistance/dicarboxylate transporter (TDT) family.</text>
</comment>
<dbReference type="EMBL" id="FXAH01000011">
    <property type="protein sequence ID" value="SMF58580.1"/>
    <property type="molecule type" value="Genomic_DNA"/>
</dbReference>
<dbReference type="Gene3D" id="1.50.10.150">
    <property type="entry name" value="Voltage-dependent anion channel"/>
    <property type="match status" value="1"/>
</dbReference>
<feature type="transmembrane region" description="Helical" evidence="8">
    <location>
        <begin position="150"/>
        <end position="170"/>
    </location>
</feature>
<dbReference type="GO" id="GO:0005886">
    <property type="term" value="C:plasma membrane"/>
    <property type="evidence" value="ECO:0007669"/>
    <property type="project" value="UniProtKB-SubCell"/>
</dbReference>